<protein>
    <submittedName>
        <fullName evidence="4">Thiamine-phosphate pyrophosphorylase</fullName>
    </submittedName>
</protein>
<evidence type="ECO:0000259" key="3">
    <source>
        <dbReference type="Pfam" id="PF02581"/>
    </source>
</evidence>
<reference evidence="4 5" key="1">
    <citation type="submission" date="2017-03" db="EMBL/GenBank/DDBJ databases">
        <authorList>
            <person name="Afonso C.L."/>
            <person name="Miller P.J."/>
            <person name="Scott M.A."/>
            <person name="Spackman E."/>
            <person name="Goraichik I."/>
            <person name="Dimitrov K.M."/>
            <person name="Suarez D.L."/>
            <person name="Swayne D.E."/>
        </authorList>
    </citation>
    <scope>NUCLEOTIDE SEQUENCE [LARGE SCALE GENOMIC DNA]</scope>
    <source>
        <strain evidence="4 5">CECT 8620</strain>
    </source>
</reference>
<dbReference type="GO" id="GO:0004789">
    <property type="term" value="F:thiamine-phosphate diphosphorylase activity"/>
    <property type="evidence" value="ECO:0007669"/>
    <property type="project" value="TreeGrafter"/>
</dbReference>
<evidence type="ECO:0000256" key="1">
    <source>
        <dbReference type="ARBA" id="ARBA00004948"/>
    </source>
</evidence>
<dbReference type="AlphaFoldDB" id="A0A1Y5SJF5"/>
<dbReference type="InterPro" id="IPR036206">
    <property type="entry name" value="ThiamineP_synth_sf"/>
</dbReference>
<feature type="domain" description="Thiamine phosphate synthase/TenI" evidence="3">
    <location>
        <begin position="15"/>
        <end position="181"/>
    </location>
</feature>
<proteinExistence type="predicted"/>
<dbReference type="SUPFAM" id="SSF51391">
    <property type="entry name" value="Thiamin phosphate synthase"/>
    <property type="match status" value="1"/>
</dbReference>
<evidence type="ECO:0000313" key="5">
    <source>
        <dbReference type="Proteomes" id="UP000193862"/>
    </source>
</evidence>
<dbReference type="EMBL" id="FWFS01000005">
    <property type="protein sequence ID" value="SLN41018.1"/>
    <property type="molecule type" value="Genomic_DNA"/>
</dbReference>
<evidence type="ECO:0000256" key="2">
    <source>
        <dbReference type="ARBA" id="ARBA00022977"/>
    </source>
</evidence>
<keyword evidence="5" id="KW-1185">Reference proteome</keyword>
<dbReference type="Gene3D" id="3.20.20.70">
    <property type="entry name" value="Aldolase class I"/>
    <property type="match status" value="1"/>
</dbReference>
<evidence type="ECO:0000313" key="4">
    <source>
        <dbReference type="EMBL" id="SLN41018.1"/>
    </source>
</evidence>
<accession>A0A1Y5SJF5</accession>
<dbReference type="OrthoDB" id="7159061at2"/>
<dbReference type="PANTHER" id="PTHR20857:SF15">
    <property type="entry name" value="THIAMINE-PHOSPHATE SYNTHASE"/>
    <property type="match status" value="1"/>
</dbReference>
<sequence>MATTSDTPEKETPQIYLVTPASFDLDSFPAALAAVLDANEVACLRLALASKDEDDVARAADALREICHARDVAIVIEAHVQLVERLGLDGVHLATGSRSVRNVRKELGADAIVGCYCAASRHDGMTAAEIGADYVSFGPVGESGLGDGTRAEDDLFQWWSDVIEVPVVAEGALTLADITRLTPITDFFAIGDEIWKSDSPAQALADIIATINAAMPTTA</sequence>
<gene>
    <name evidence="4" type="ORF">AQS8620_01571</name>
</gene>
<dbReference type="InterPro" id="IPR013785">
    <property type="entry name" value="Aldolase_TIM"/>
</dbReference>
<dbReference type="RefSeq" id="WP_085836417.1">
    <property type="nucleotide sequence ID" value="NZ_FWFS01000005.1"/>
</dbReference>
<name>A0A1Y5SJF5_9RHOB</name>
<dbReference type="GO" id="GO:0005737">
    <property type="term" value="C:cytoplasm"/>
    <property type="evidence" value="ECO:0007669"/>
    <property type="project" value="TreeGrafter"/>
</dbReference>
<dbReference type="GO" id="GO:0009228">
    <property type="term" value="P:thiamine biosynthetic process"/>
    <property type="evidence" value="ECO:0007669"/>
    <property type="project" value="UniProtKB-KW"/>
</dbReference>
<comment type="pathway">
    <text evidence="1">Cofactor biosynthesis; thiamine diphosphate biosynthesis.</text>
</comment>
<dbReference type="Proteomes" id="UP000193862">
    <property type="component" value="Unassembled WGS sequence"/>
</dbReference>
<dbReference type="Pfam" id="PF02581">
    <property type="entry name" value="TMP-TENI"/>
    <property type="match status" value="1"/>
</dbReference>
<organism evidence="4 5">
    <name type="scientific">Aquimixticola soesokkakensis</name>
    <dbReference type="NCBI Taxonomy" id="1519096"/>
    <lineage>
        <taxon>Bacteria</taxon>
        <taxon>Pseudomonadati</taxon>
        <taxon>Pseudomonadota</taxon>
        <taxon>Alphaproteobacteria</taxon>
        <taxon>Rhodobacterales</taxon>
        <taxon>Paracoccaceae</taxon>
        <taxon>Aquimixticola</taxon>
    </lineage>
</organism>
<keyword evidence="2" id="KW-0784">Thiamine biosynthesis</keyword>
<dbReference type="PANTHER" id="PTHR20857">
    <property type="entry name" value="THIAMINE-PHOSPHATE PYROPHOSPHORYLASE"/>
    <property type="match status" value="1"/>
</dbReference>
<dbReference type="InterPro" id="IPR022998">
    <property type="entry name" value="ThiamineP_synth_TenI"/>
</dbReference>
<dbReference type="CDD" id="cd00564">
    <property type="entry name" value="TMP_TenI"/>
    <property type="match status" value="1"/>
</dbReference>